<dbReference type="SUPFAM" id="SSF51735">
    <property type="entry name" value="NAD(P)-binding Rossmann-fold domains"/>
    <property type="match status" value="1"/>
</dbReference>
<accession>A0A3Q9IA16</accession>
<dbReference type="Gene3D" id="3.40.50.720">
    <property type="entry name" value="NAD(P)-binding Rossmann-like Domain"/>
    <property type="match status" value="1"/>
</dbReference>
<keyword evidence="7 11" id="KW-0521">NADP</keyword>
<dbReference type="InterPro" id="IPR013752">
    <property type="entry name" value="KPA_reductase"/>
</dbReference>
<keyword evidence="8 11" id="KW-0560">Oxidoreductase</keyword>
<evidence type="ECO:0000256" key="4">
    <source>
        <dbReference type="ARBA" id="ARBA00013014"/>
    </source>
</evidence>
<dbReference type="GO" id="GO:0015940">
    <property type="term" value="P:pantothenate biosynthetic process"/>
    <property type="evidence" value="ECO:0007669"/>
    <property type="project" value="UniProtKB-UniPathway"/>
</dbReference>
<proteinExistence type="inferred from homology"/>
<sequence length="338" mass="37119">MEGRIRVKVDIIGAGALGLLFGGKLAAGGARVRFWTRTLEQARLLAGEGIQVEEPHSGLMSIAPSMILAHPVDDIVGGSLNITEEERPDWIFITTKQRSVDHDLLEFVGRIAGPKTGIVCFQNGIGHIEMFQSVFKDRSIYVAVTTEGAKRGDARSVIRSGAGTTQIGIPQPSEFLLYNDDSLDERKEQIREEDLLKMLESAGFEAFLSKDIDREIYRKLLINAVINPLTAIWRIPNGELLDTESRIVMLRQLCEEGMRIYAAHQIPIPSNMYEQIVSVCRSTAGNTSSMLSDVLKGAPTEIDSINGRLVKLAQAASIPAPGHEMVWRLVRGLEATGV</sequence>
<reference evidence="15" key="1">
    <citation type="submission" date="2018-12" db="EMBL/GenBank/DDBJ databases">
        <title>Complete genome sequence of Paenibacillus sp. MBLB1234.</title>
        <authorList>
            <person name="Nam Y.-D."/>
            <person name="Kang J."/>
            <person name="Chung W.-H."/>
            <person name="Park Y.S."/>
        </authorList>
    </citation>
    <scope>NUCLEOTIDE SEQUENCE [LARGE SCALE GENOMIC DNA]</scope>
    <source>
        <strain evidence="15">MBLB1234</strain>
    </source>
</reference>
<dbReference type="InterPro" id="IPR013332">
    <property type="entry name" value="KPR_N"/>
</dbReference>
<dbReference type="PANTHER" id="PTHR43765">
    <property type="entry name" value="2-DEHYDROPANTOATE 2-REDUCTASE-RELATED"/>
    <property type="match status" value="1"/>
</dbReference>
<evidence type="ECO:0000256" key="2">
    <source>
        <dbReference type="ARBA" id="ARBA00004994"/>
    </source>
</evidence>
<evidence type="ECO:0000256" key="5">
    <source>
        <dbReference type="ARBA" id="ARBA00019465"/>
    </source>
</evidence>
<evidence type="ECO:0000256" key="6">
    <source>
        <dbReference type="ARBA" id="ARBA00022655"/>
    </source>
</evidence>
<evidence type="ECO:0000256" key="11">
    <source>
        <dbReference type="RuleBase" id="RU362068"/>
    </source>
</evidence>
<evidence type="ECO:0000256" key="9">
    <source>
        <dbReference type="ARBA" id="ARBA00032024"/>
    </source>
</evidence>
<comment type="function">
    <text evidence="1 11">Catalyzes the NADPH-dependent reduction of ketopantoate into pantoic acid.</text>
</comment>
<dbReference type="OrthoDB" id="9800163at2"/>
<dbReference type="NCBIfam" id="TIGR00745">
    <property type="entry name" value="apbA_panE"/>
    <property type="match status" value="1"/>
</dbReference>
<dbReference type="InterPro" id="IPR003710">
    <property type="entry name" value="ApbA"/>
</dbReference>
<dbReference type="InterPro" id="IPR050838">
    <property type="entry name" value="Ketopantoate_reductase"/>
</dbReference>
<dbReference type="Gene3D" id="1.10.1040.10">
    <property type="entry name" value="N-(1-d-carboxylethyl)-l-norvaline Dehydrogenase, domain 2"/>
    <property type="match status" value="1"/>
</dbReference>
<evidence type="ECO:0000259" key="13">
    <source>
        <dbReference type="Pfam" id="PF08546"/>
    </source>
</evidence>
<evidence type="ECO:0000256" key="1">
    <source>
        <dbReference type="ARBA" id="ARBA00002919"/>
    </source>
</evidence>
<dbReference type="Pfam" id="PF08546">
    <property type="entry name" value="ApbA_C"/>
    <property type="match status" value="1"/>
</dbReference>
<gene>
    <name evidence="14" type="ORF">EI981_08515</name>
</gene>
<dbReference type="FunFam" id="1.10.1040.10:FF:000017">
    <property type="entry name" value="2-dehydropantoate 2-reductase"/>
    <property type="match status" value="1"/>
</dbReference>
<organism evidence="14 15">
    <name type="scientific">Paenibacillus lutimineralis</name>
    <dbReference type="NCBI Taxonomy" id="2707005"/>
    <lineage>
        <taxon>Bacteria</taxon>
        <taxon>Bacillati</taxon>
        <taxon>Bacillota</taxon>
        <taxon>Bacilli</taxon>
        <taxon>Bacillales</taxon>
        <taxon>Paenibacillaceae</taxon>
        <taxon>Paenibacillus</taxon>
    </lineage>
</organism>
<dbReference type="EMBL" id="CP034346">
    <property type="protein sequence ID" value="AZS14492.1"/>
    <property type="molecule type" value="Genomic_DNA"/>
</dbReference>
<evidence type="ECO:0000313" key="14">
    <source>
        <dbReference type="EMBL" id="AZS14492.1"/>
    </source>
</evidence>
<dbReference type="Pfam" id="PF02558">
    <property type="entry name" value="ApbA"/>
    <property type="match status" value="1"/>
</dbReference>
<dbReference type="GO" id="GO:0008677">
    <property type="term" value="F:2-dehydropantoate 2-reductase activity"/>
    <property type="evidence" value="ECO:0007669"/>
    <property type="project" value="UniProtKB-EC"/>
</dbReference>
<evidence type="ECO:0000256" key="7">
    <source>
        <dbReference type="ARBA" id="ARBA00022857"/>
    </source>
</evidence>
<keyword evidence="6 11" id="KW-0566">Pantothenate biosynthesis</keyword>
<comment type="pathway">
    <text evidence="2 11">Cofactor biosynthesis; (R)-pantothenate biosynthesis; (R)-pantoate from 3-methyl-2-oxobutanoate: step 2/2.</text>
</comment>
<evidence type="ECO:0000259" key="12">
    <source>
        <dbReference type="Pfam" id="PF02558"/>
    </source>
</evidence>
<evidence type="ECO:0000256" key="3">
    <source>
        <dbReference type="ARBA" id="ARBA00007870"/>
    </source>
</evidence>
<dbReference type="PANTHER" id="PTHR43765:SF2">
    <property type="entry name" value="2-DEHYDROPANTOATE 2-REDUCTASE"/>
    <property type="match status" value="1"/>
</dbReference>
<dbReference type="EC" id="1.1.1.169" evidence="4 11"/>
<evidence type="ECO:0000256" key="8">
    <source>
        <dbReference type="ARBA" id="ARBA00023002"/>
    </source>
</evidence>
<dbReference type="InterPro" id="IPR008927">
    <property type="entry name" value="6-PGluconate_DH-like_C_sf"/>
</dbReference>
<name>A0A3Q9IA16_9BACL</name>
<dbReference type="KEGG" id="plut:EI981_08515"/>
<dbReference type="GO" id="GO:0005737">
    <property type="term" value="C:cytoplasm"/>
    <property type="evidence" value="ECO:0007669"/>
    <property type="project" value="TreeGrafter"/>
</dbReference>
<dbReference type="SUPFAM" id="SSF48179">
    <property type="entry name" value="6-phosphogluconate dehydrogenase C-terminal domain-like"/>
    <property type="match status" value="1"/>
</dbReference>
<evidence type="ECO:0000256" key="10">
    <source>
        <dbReference type="ARBA" id="ARBA00048793"/>
    </source>
</evidence>
<protein>
    <recommendedName>
        <fullName evidence="5 11">2-dehydropantoate 2-reductase</fullName>
        <ecNumber evidence="4 11">1.1.1.169</ecNumber>
    </recommendedName>
    <alternativeName>
        <fullName evidence="9 11">Ketopantoate reductase</fullName>
    </alternativeName>
</protein>
<dbReference type="UniPathway" id="UPA00028">
    <property type="reaction ID" value="UER00004"/>
</dbReference>
<dbReference type="InterPro" id="IPR013328">
    <property type="entry name" value="6PGD_dom2"/>
</dbReference>
<comment type="similarity">
    <text evidence="3 11">Belongs to the ketopantoate reductase family.</text>
</comment>
<dbReference type="GO" id="GO:0050661">
    <property type="term" value="F:NADP binding"/>
    <property type="evidence" value="ECO:0007669"/>
    <property type="project" value="TreeGrafter"/>
</dbReference>
<dbReference type="Proteomes" id="UP000270678">
    <property type="component" value="Chromosome"/>
</dbReference>
<comment type="catalytic activity">
    <reaction evidence="10 11">
        <text>(R)-pantoate + NADP(+) = 2-dehydropantoate + NADPH + H(+)</text>
        <dbReference type="Rhea" id="RHEA:16233"/>
        <dbReference type="ChEBI" id="CHEBI:11561"/>
        <dbReference type="ChEBI" id="CHEBI:15378"/>
        <dbReference type="ChEBI" id="CHEBI:15980"/>
        <dbReference type="ChEBI" id="CHEBI:57783"/>
        <dbReference type="ChEBI" id="CHEBI:58349"/>
        <dbReference type="EC" id="1.1.1.169"/>
    </reaction>
</comment>
<dbReference type="AlphaFoldDB" id="A0A3Q9IA16"/>
<evidence type="ECO:0000313" key="15">
    <source>
        <dbReference type="Proteomes" id="UP000270678"/>
    </source>
</evidence>
<dbReference type="InterPro" id="IPR036291">
    <property type="entry name" value="NAD(P)-bd_dom_sf"/>
</dbReference>
<feature type="domain" description="Ketopantoate reductase N-terminal" evidence="12">
    <location>
        <begin position="11"/>
        <end position="169"/>
    </location>
</feature>
<keyword evidence="15" id="KW-1185">Reference proteome</keyword>
<feature type="domain" description="Ketopantoate reductase C-terminal" evidence="13">
    <location>
        <begin position="211"/>
        <end position="334"/>
    </location>
</feature>